<proteinExistence type="inferred from homology"/>
<comment type="caution">
    <text evidence="5">The sequence shown here is derived from an EMBL/GenBank/DDBJ whole genome shotgun (WGS) entry which is preliminary data.</text>
</comment>
<dbReference type="GO" id="GO:0005762">
    <property type="term" value="C:mitochondrial large ribosomal subunit"/>
    <property type="evidence" value="ECO:0007669"/>
    <property type="project" value="EnsemblFungi"/>
</dbReference>
<name>A0A2H9TQC8_9FUNG</name>
<keyword evidence="2 4" id="KW-0689">Ribosomal protein</keyword>
<evidence type="ECO:0000313" key="5">
    <source>
        <dbReference type="EMBL" id="PJF19959.1"/>
    </source>
</evidence>
<dbReference type="OrthoDB" id="274622at2759"/>
<dbReference type="GO" id="GO:0017148">
    <property type="term" value="P:negative regulation of translation"/>
    <property type="evidence" value="ECO:0007669"/>
    <property type="project" value="TreeGrafter"/>
</dbReference>
<accession>A0A2H9TQC8</accession>
<dbReference type="GO" id="GO:0003729">
    <property type="term" value="F:mRNA binding"/>
    <property type="evidence" value="ECO:0007669"/>
    <property type="project" value="TreeGrafter"/>
</dbReference>
<evidence type="ECO:0000256" key="3">
    <source>
        <dbReference type="ARBA" id="ARBA00023274"/>
    </source>
</evidence>
<gene>
    <name evidence="5" type="ORF">PSACC_00224</name>
</gene>
<keyword evidence="3 4" id="KW-0687">Ribonucleoprotein</keyword>
<dbReference type="PANTHER" id="PTHR11545:SF2">
    <property type="entry name" value="LARGE RIBOSOMAL SUBUNIT PROTEIN UL13M"/>
    <property type="match status" value="1"/>
</dbReference>
<dbReference type="SUPFAM" id="SSF52161">
    <property type="entry name" value="Ribosomal protein L13"/>
    <property type="match status" value="1"/>
</dbReference>
<dbReference type="GO" id="GO:0006412">
    <property type="term" value="P:translation"/>
    <property type="evidence" value="ECO:0007669"/>
    <property type="project" value="InterPro"/>
</dbReference>
<dbReference type="InterPro" id="IPR005823">
    <property type="entry name" value="Ribosomal_uL13_bac-type"/>
</dbReference>
<evidence type="ECO:0000256" key="1">
    <source>
        <dbReference type="ARBA" id="ARBA00006227"/>
    </source>
</evidence>
<dbReference type="InterPro" id="IPR036899">
    <property type="entry name" value="Ribosomal_uL13_sf"/>
</dbReference>
<dbReference type="CDD" id="cd00392">
    <property type="entry name" value="Ribosomal_L13"/>
    <property type="match status" value="1"/>
</dbReference>
<dbReference type="STRING" id="1246581.A0A2H9TQC8"/>
<comment type="similarity">
    <text evidence="1 4">Belongs to the universal ribosomal protein uL13 family.</text>
</comment>
<dbReference type="NCBIfam" id="TIGR01066">
    <property type="entry name" value="rplM_bact"/>
    <property type="match status" value="1"/>
</dbReference>
<dbReference type="Proteomes" id="UP000240830">
    <property type="component" value="Unassembled WGS sequence"/>
</dbReference>
<dbReference type="AlphaFoldDB" id="A0A2H9TQC8"/>
<feature type="non-terminal residue" evidence="5">
    <location>
        <position position="1"/>
    </location>
</feature>
<evidence type="ECO:0000256" key="4">
    <source>
        <dbReference type="RuleBase" id="RU003877"/>
    </source>
</evidence>
<dbReference type="Pfam" id="PF00572">
    <property type="entry name" value="Ribosomal_L13"/>
    <property type="match status" value="1"/>
</dbReference>
<sequence length="154" mass="17405">TALAYARVWHHLNAQGRVVGRLSVAIAQVLMGKHKPIFTAHNDCGDYVIVTNAAGLHFTGDKMKQKSYYSHSGHPGSLKRLSAEQMMDRAPEEVLMKAVRGMLPKNRLRNDRMARLKVFAGNKHPYTQNIGRSYEKMAQKEFDLTTLHEPNGNY</sequence>
<keyword evidence="6" id="KW-1185">Reference proteome</keyword>
<evidence type="ECO:0000313" key="6">
    <source>
        <dbReference type="Proteomes" id="UP000240830"/>
    </source>
</evidence>
<protein>
    <submittedName>
        <fullName evidence="5">Ribosomal protein L13</fullName>
    </submittedName>
</protein>
<organism evidence="5 6">
    <name type="scientific">Paramicrosporidium saccamoebae</name>
    <dbReference type="NCBI Taxonomy" id="1246581"/>
    <lineage>
        <taxon>Eukaryota</taxon>
        <taxon>Fungi</taxon>
        <taxon>Fungi incertae sedis</taxon>
        <taxon>Cryptomycota</taxon>
        <taxon>Cryptomycota incertae sedis</taxon>
        <taxon>Paramicrosporidium</taxon>
    </lineage>
</organism>
<dbReference type="EMBL" id="MTSL01000021">
    <property type="protein sequence ID" value="PJF19959.1"/>
    <property type="molecule type" value="Genomic_DNA"/>
</dbReference>
<dbReference type="InterPro" id="IPR005822">
    <property type="entry name" value="Ribosomal_uL13"/>
</dbReference>
<dbReference type="Gene3D" id="3.90.1180.10">
    <property type="entry name" value="Ribosomal protein L13"/>
    <property type="match status" value="1"/>
</dbReference>
<dbReference type="InterPro" id="IPR023563">
    <property type="entry name" value="Ribosomal_uL13_CS"/>
</dbReference>
<dbReference type="PROSITE" id="PS00783">
    <property type="entry name" value="RIBOSOMAL_L13"/>
    <property type="match status" value="1"/>
</dbReference>
<evidence type="ECO:0000256" key="2">
    <source>
        <dbReference type="ARBA" id="ARBA00022980"/>
    </source>
</evidence>
<dbReference type="GO" id="GO:0003735">
    <property type="term" value="F:structural constituent of ribosome"/>
    <property type="evidence" value="ECO:0007669"/>
    <property type="project" value="EnsemblFungi"/>
</dbReference>
<dbReference type="PANTHER" id="PTHR11545">
    <property type="entry name" value="RIBOSOMAL PROTEIN L13"/>
    <property type="match status" value="1"/>
</dbReference>
<dbReference type="HAMAP" id="MF_01366">
    <property type="entry name" value="Ribosomal_uL13"/>
    <property type="match status" value="1"/>
</dbReference>
<dbReference type="PIRSF" id="PIRSF002181">
    <property type="entry name" value="Ribosomal_L13"/>
    <property type="match status" value="1"/>
</dbReference>
<reference evidence="5 6" key="1">
    <citation type="submission" date="2016-10" db="EMBL/GenBank/DDBJ databases">
        <title>The genome of Paramicrosporidium saccamoebae is the missing link in understanding Cryptomycota and Microsporidia evolution.</title>
        <authorList>
            <person name="Quandt C.A."/>
            <person name="Beaudet D."/>
            <person name="Corsaro D."/>
            <person name="Michel R."/>
            <person name="Corradi N."/>
            <person name="James T."/>
        </authorList>
    </citation>
    <scope>NUCLEOTIDE SEQUENCE [LARGE SCALE GENOMIC DNA]</scope>
    <source>
        <strain evidence="5 6">KSL3</strain>
    </source>
</reference>